<protein>
    <submittedName>
        <fullName evidence="1">Uncharacterized protein</fullName>
    </submittedName>
</protein>
<dbReference type="AlphaFoldDB" id="A0A166CZA8"/>
<proteinExistence type="predicted"/>
<accession>A0A166CZA8</accession>
<sequence>MYVFRNPEELPEFAHGYKQILIYEPSYKAEFEKLKGDTPVLGDLLRDRSLVSGGAHERLWKPQARLPLPPIYLLTAIKYD</sequence>
<organism evidence="1 2">
    <name type="scientific">Athelia psychrophila</name>
    <dbReference type="NCBI Taxonomy" id="1759441"/>
    <lineage>
        <taxon>Eukaryota</taxon>
        <taxon>Fungi</taxon>
        <taxon>Dikarya</taxon>
        <taxon>Basidiomycota</taxon>
        <taxon>Agaricomycotina</taxon>
        <taxon>Agaricomycetes</taxon>
        <taxon>Agaricomycetidae</taxon>
        <taxon>Atheliales</taxon>
        <taxon>Atheliaceae</taxon>
        <taxon>Athelia</taxon>
    </lineage>
</organism>
<dbReference type="Proteomes" id="UP000076532">
    <property type="component" value="Unassembled WGS sequence"/>
</dbReference>
<gene>
    <name evidence="1" type="ORF">FIBSPDRAFT_115788</name>
</gene>
<reference evidence="1 2" key="1">
    <citation type="journal article" date="2016" name="Mol. Biol. Evol.">
        <title>Comparative Genomics of Early-Diverging Mushroom-Forming Fungi Provides Insights into the Origins of Lignocellulose Decay Capabilities.</title>
        <authorList>
            <person name="Nagy L.G."/>
            <person name="Riley R."/>
            <person name="Tritt A."/>
            <person name="Adam C."/>
            <person name="Daum C."/>
            <person name="Floudas D."/>
            <person name="Sun H."/>
            <person name="Yadav J.S."/>
            <person name="Pangilinan J."/>
            <person name="Larsson K.H."/>
            <person name="Matsuura K."/>
            <person name="Barry K."/>
            <person name="Labutti K."/>
            <person name="Kuo R."/>
            <person name="Ohm R.A."/>
            <person name="Bhattacharya S.S."/>
            <person name="Shirouzu T."/>
            <person name="Yoshinaga Y."/>
            <person name="Martin F.M."/>
            <person name="Grigoriev I.V."/>
            <person name="Hibbett D.S."/>
        </authorList>
    </citation>
    <scope>NUCLEOTIDE SEQUENCE [LARGE SCALE GENOMIC DNA]</scope>
    <source>
        <strain evidence="1 2">CBS 109695</strain>
    </source>
</reference>
<dbReference type="EMBL" id="KV417621">
    <property type="protein sequence ID" value="KZP14156.1"/>
    <property type="molecule type" value="Genomic_DNA"/>
</dbReference>
<name>A0A166CZA8_9AGAM</name>
<evidence type="ECO:0000313" key="2">
    <source>
        <dbReference type="Proteomes" id="UP000076532"/>
    </source>
</evidence>
<evidence type="ECO:0000313" key="1">
    <source>
        <dbReference type="EMBL" id="KZP14156.1"/>
    </source>
</evidence>
<keyword evidence="2" id="KW-1185">Reference proteome</keyword>